<dbReference type="Proteomes" id="UP000286415">
    <property type="component" value="Unassembled WGS sequence"/>
</dbReference>
<sequence>MFYSVLFLRSVSSNTGRCHLLHSGRLDRRPVTVKSIRFIWSFSTDDLKILTRLRSMNPSDGQVKEDTVTISSFGIDLYCILLSSPEDIILRSDPFLLVCCSLH</sequence>
<reference evidence="1 2" key="2">
    <citation type="journal article" date="2021" name="Genomics">
        <title>High-quality reference genome for Clonorchis sinensis.</title>
        <authorList>
            <person name="Young N.D."/>
            <person name="Stroehlein A.J."/>
            <person name="Kinkar L."/>
            <person name="Wang T."/>
            <person name="Sohn W.M."/>
            <person name="Chang B.C.H."/>
            <person name="Kaur P."/>
            <person name="Weisz D."/>
            <person name="Dudchenko O."/>
            <person name="Aiden E.L."/>
            <person name="Korhonen P.K."/>
            <person name="Gasser R.B."/>
        </authorList>
    </citation>
    <scope>NUCLEOTIDE SEQUENCE [LARGE SCALE GENOMIC DNA]</scope>
    <source>
        <strain evidence="1">Cs-k2</strain>
    </source>
</reference>
<keyword evidence="2" id="KW-1185">Reference proteome</keyword>
<dbReference type="EMBL" id="NIRI02000042">
    <property type="protein sequence ID" value="KAG5452271.1"/>
    <property type="molecule type" value="Genomic_DNA"/>
</dbReference>
<name>A0A8T1MU30_CLOSI</name>
<organism evidence="1 2">
    <name type="scientific">Clonorchis sinensis</name>
    <name type="common">Chinese liver fluke</name>
    <dbReference type="NCBI Taxonomy" id="79923"/>
    <lineage>
        <taxon>Eukaryota</taxon>
        <taxon>Metazoa</taxon>
        <taxon>Spiralia</taxon>
        <taxon>Lophotrochozoa</taxon>
        <taxon>Platyhelminthes</taxon>
        <taxon>Trematoda</taxon>
        <taxon>Digenea</taxon>
        <taxon>Opisthorchiida</taxon>
        <taxon>Opisthorchiata</taxon>
        <taxon>Opisthorchiidae</taxon>
        <taxon>Clonorchis</taxon>
    </lineage>
</organism>
<evidence type="ECO:0000313" key="1">
    <source>
        <dbReference type="EMBL" id="KAG5452271.1"/>
    </source>
</evidence>
<accession>A0A8T1MU30</accession>
<comment type="caution">
    <text evidence="1">The sequence shown here is derived from an EMBL/GenBank/DDBJ whole genome shotgun (WGS) entry which is preliminary data.</text>
</comment>
<gene>
    <name evidence="1" type="ORF">CSKR_201634</name>
</gene>
<dbReference type="AlphaFoldDB" id="A0A8T1MU30"/>
<evidence type="ECO:0000313" key="2">
    <source>
        <dbReference type="Proteomes" id="UP000286415"/>
    </source>
</evidence>
<protein>
    <submittedName>
        <fullName evidence="1">Uncharacterized protein</fullName>
    </submittedName>
</protein>
<reference evidence="1 2" key="1">
    <citation type="journal article" date="2018" name="Biotechnol. Adv.">
        <title>Improved genomic resources and new bioinformatic workflow for the carcinogenic parasite Clonorchis sinensis: Biotechnological implications.</title>
        <authorList>
            <person name="Wang D."/>
            <person name="Korhonen P.K."/>
            <person name="Gasser R.B."/>
            <person name="Young N.D."/>
        </authorList>
    </citation>
    <scope>NUCLEOTIDE SEQUENCE [LARGE SCALE GENOMIC DNA]</scope>
    <source>
        <strain evidence="1">Cs-k2</strain>
    </source>
</reference>
<proteinExistence type="predicted"/>